<evidence type="ECO:0000256" key="5">
    <source>
        <dbReference type="ARBA" id="ARBA00023242"/>
    </source>
</evidence>
<reference evidence="8 9" key="1">
    <citation type="submission" date="2015-01" db="EMBL/GenBank/DDBJ databases">
        <title>The Genome Sequence of Exophiala oligosperma CBS72588.</title>
        <authorList>
            <consortium name="The Broad Institute Genomics Platform"/>
            <person name="Cuomo C."/>
            <person name="de Hoog S."/>
            <person name="Gorbushina A."/>
            <person name="Stielow B."/>
            <person name="Teixiera M."/>
            <person name="Abouelleil A."/>
            <person name="Chapman S.B."/>
            <person name="Priest M."/>
            <person name="Young S.K."/>
            <person name="Wortman J."/>
            <person name="Nusbaum C."/>
            <person name="Birren B."/>
        </authorList>
    </citation>
    <scope>NUCLEOTIDE SEQUENCE [LARGE SCALE GENOMIC DNA]</scope>
    <source>
        <strain evidence="8 9">CBS 72588</strain>
    </source>
</reference>
<evidence type="ECO:0000313" key="8">
    <source>
        <dbReference type="EMBL" id="KIW37726.1"/>
    </source>
</evidence>
<gene>
    <name evidence="8" type="ORF">PV06_10357</name>
</gene>
<dbReference type="GO" id="GO:0000435">
    <property type="term" value="P:positive regulation of transcription from RNA polymerase II promoter by galactose"/>
    <property type="evidence" value="ECO:0007669"/>
    <property type="project" value="TreeGrafter"/>
</dbReference>
<dbReference type="CDD" id="cd00067">
    <property type="entry name" value="GAL4"/>
    <property type="match status" value="1"/>
</dbReference>
<dbReference type="Gene3D" id="4.10.240.10">
    <property type="entry name" value="Zn(2)-C6 fungal-type DNA-binding domain"/>
    <property type="match status" value="1"/>
</dbReference>
<dbReference type="InterPro" id="IPR001138">
    <property type="entry name" value="Zn2Cys6_DnaBD"/>
</dbReference>
<accession>A0A0D2ABL1</accession>
<dbReference type="InterPro" id="IPR036864">
    <property type="entry name" value="Zn2-C6_fun-type_DNA-bd_sf"/>
</dbReference>
<dbReference type="OrthoDB" id="3364175at2759"/>
<organism evidence="8 9">
    <name type="scientific">Exophiala oligosperma</name>
    <dbReference type="NCBI Taxonomy" id="215243"/>
    <lineage>
        <taxon>Eukaryota</taxon>
        <taxon>Fungi</taxon>
        <taxon>Dikarya</taxon>
        <taxon>Ascomycota</taxon>
        <taxon>Pezizomycotina</taxon>
        <taxon>Eurotiomycetes</taxon>
        <taxon>Chaetothyriomycetidae</taxon>
        <taxon>Chaetothyriales</taxon>
        <taxon>Herpotrichiellaceae</taxon>
        <taxon>Exophiala</taxon>
    </lineage>
</organism>
<dbReference type="Pfam" id="PF00172">
    <property type="entry name" value="Zn_clus"/>
    <property type="match status" value="1"/>
</dbReference>
<name>A0A0D2ABL1_9EURO</name>
<dbReference type="GO" id="GO:0008270">
    <property type="term" value="F:zinc ion binding"/>
    <property type="evidence" value="ECO:0007669"/>
    <property type="project" value="InterPro"/>
</dbReference>
<feature type="region of interest" description="Disordered" evidence="6">
    <location>
        <begin position="89"/>
        <end position="142"/>
    </location>
</feature>
<keyword evidence="5" id="KW-0539">Nucleus</keyword>
<feature type="compositionally biased region" description="Basic and acidic residues" evidence="6">
    <location>
        <begin position="89"/>
        <end position="108"/>
    </location>
</feature>
<dbReference type="HOGENOM" id="CLU_008511_1_0_1"/>
<dbReference type="InterPro" id="IPR007219">
    <property type="entry name" value="XnlR_reg_dom"/>
</dbReference>
<dbReference type="RefSeq" id="XP_016257942.1">
    <property type="nucleotide sequence ID" value="XM_016411901.1"/>
</dbReference>
<evidence type="ECO:0000313" key="9">
    <source>
        <dbReference type="Proteomes" id="UP000053342"/>
    </source>
</evidence>
<protein>
    <recommendedName>
        <fullName evidence="7">Zn(2)-C6 fungal-type domain-containing protein</fullName>
    </recommendedName>
</protein>
<dbReference type="PANTHER" id="PTHR47424">
    <property type="entry name" value="REGULATORY PROTEIN GAL4"/>
    <property type="match status" value="1"/>
</dbReference>
<keyword evidence="4" id="KW-0804">Transcription</keyword>
<evidence type="ECO:0000256" key="6">
    <source>
        <dbReference type="SAM" id="MobiDB-lite"/>
    </source>
</evidence>
<keyword evidence="1" id="KW-0479">Metal-binding</keyword>
<dbReference type="GeneID" id="27362431"/>
<keyword evidence="2" id="KW-0805">Transcription regulation</keyword>
<dbReference type="Proteomes" id="UP000053342">
    <property type="component" value="Unassembled WGS sequence"/>
</dbReference>
<dbReference type="Pfam" id="PF04082">
    <property type="entry name" value="Fungal_trans"/>
    <property type="match status" value="1"/>
</dbReference>
<dbReference type="AlphaFoldDB" id="A0A0D2ABL1"/>
<evidence type="ECO:0000256" key="4">
    <source>
        <dbReference type="ARBA" id="ARBA00023163"/>
    </source>
</evidence>
<evidence type="ECO:0000256" key="3">
    <source>
        <dbReference type="ARBA" id="ARBA00023125"/>
    </source>
</evidence>
<dbReference type="GO" id="GO:0006351">
    <property type="term" value="P:DNA-templated transcription"/>
    <property type="evidence" value="ECO:0007669"/>
    <property type="project" value="InterPro"/>
</dbReference>
<dbReference type="InterPro" id="IPR051127">
    <property type="entry name" value="Fungal_SecMet_Regulators"/>
</dbReference>
<dbReference type="CDD" id="cd12148">
    <property type="entry name" value="fungal_TF_MHR"/>
    <property type="match status" value="1"/>
</dbReference>
<feature type="compositionally biased region" description="Polar residues" evidence="6">
    <location>
        <begin position="155"/>
        <end position="164"/>
    </location>
</feature>
<dbReference type="EMBL" id="KN847343">
    <property type="protein sequence ID" value="KIW37726.1"/>
    <property type="molecule type" value="Genomic_DNA"/>
</dbReference>
<dbReference type="VEuPathDB" id="FungiDB:PV06_10357"/>
<proteinExistence type="predicted"/>
<dbReference type="SUPFAM" id="SSF57701">
    <property type="entry name" value="Zn2/Cys6 DNA-binding domain"/>
    <property type="match status" value="1"/>
</dbReference>
<evidence type="ECO:0000256" key="1">
    <source>
        <dbReference type="ARBA" id="ARBA00022723"/>
    </source>
</evidence>
<evidence type="ECO:0000256" key="2">
    <source>
        <dbReference type="ARBA" id="ARBA00023015"/>
    </source>
</evidence>
<dbReference type="SMART" id="SM00906">
    <property type="entry name" value="Fungal_trans"/>
    <property type="match status" value="1"/>
</dbReference>
<dbReference type="GO" id="GO:0000978">
    <property type="term" value="F:RNA polymerase II cis-regulatory region sequence-specific DNA binding"/>
    <property type="evidence" value="ECO:0007669"/>
    <property type="project" value="TreeGrafter"/>
</dbReference>
<dbReference type="STRING" id="215243.A0A0D2ABL1"/>
<keyword evidence="3" id="KW-0238">DNA-binding</keyword>
<feature type="domain" description="Zn(2)-C6 fungal-type" evidence="7">
    <location>
        <begin position="13"/>
        <end position="46"/>
    </location>
</feature>
<sequence>MVLPQKRSRVALACNPCRERKARCNGVKPICGRCQRRCLTETECSYIPIPGSSRNASQEEYVSHGKRLGRKLKPFFRYITHLHNRIRRLESEGRSKDQPRSSNGRDEATTYEGQCLPSPSVPSKPIARTEDLPTSPESTGLRTMLTLETPSYSAATEHNVNAESPRSDEASPTAGVESHLRAMGADISGIPPESPTESFYGSSSISSLLAQIHRITDQSRKSSLSQAHVLTIPQPAHSRAVSIGCRDTMSASRIRSFSLPPRHVADHLIDLYFTGVHCYYPWLHTQSFLHSYNQLWTPGDEQREDAHLPRVGLGGRNCPRAVFYCALNTIFALACEFSASTEDKYKDLSTGFMDHAYDLLRLDTLDDADLSGVQTLLLLATHLQRTQYPMRCWIVIGIALRIAQEIGLECTLNNSHLSSLEVEMRRRTWHGCMLLDALVSMTLGRVPTPRPEFKVPLFLPIDDKFLSASSARSTQPDGIFSRSAFAVENVKLGEIICQVLKKIYGGRRANHSADDLTATLLSFDSILQLESSIYGFERTIPPELKGAWSLGGDHTEDADARILQCQSFVLRARPAFCDFCRSSPVTERREDSGNSYISVQNDERSDTISTSFKARCATACLENACKIVELLNEAWPKGLFGAWWYGVFCTCI</sequence>
<dbReference type="PROSITE" id="PS50048">
    <property type="entry name" value="ZN2_CY6_FUNGAL_2"/>
    <property type="match status" value="1"/>
</dbReference>
<dbReference type="GO" id="GO:0000981">
    <property type="term" value="F:DNA-binding transcription factor activity, RNA polymerase II-specific"/>
    <property type="evidence" value="ECO:0007669"/>
    <property type="project" value="InterPro"/>
</dbReference>
<dbReference type="PANTHER" id="PTHR47424:SF3">
    <property type="entry name" value="REGULATORY PROTEIN GAL4"/>
    <property type="match status" value="1"/>
</dbReference>
<dbReference type="GO" id="GO:0005634">
    <property type="term" value="C:nucleus"/>
    <property type="evidence" value="ECO:0007669"/>
    <property type="project" value="TreeGrafter"/>
</dbReference>
<keyword evidence="9" id="KW-1185">Reference proteome</keyword>
<dbReference type="SMART" id="SM00066">
    <property type="entry name" value="GAL4"/>
    <property type="match status" value="1"/>
</dbReference>
<evidence type="ECO:0000259" key="7">
    <source>
        <dbReference type="PROSITE" id="PS50048"/>
    </source>
</evidence>
<feature type="region of interest" description="Disordered" evidence="6">
    <location>
        <begin position="155"/>
        <end position="176"/>
    </location>
</feature>